<dbReference type="AlphaFoldDB" id="A0A5C6F527"/>
<gene>
    <name evidence="2" type="ORF">Poly59_19200</name>
</gene>
<feature type="transmembrane region" description="Helical" evidence="1">
    <location>
        <begin position="76"/>
        <end position="95"/>
    </location>
</feature>
<dbReference type="InterPro" id="IPR010718">
    <property type="entry name" value="DUF1294"/>
</dbReference>
<keyword evidence="1" id="KW-1133">Transmembrane helix</keyword>
<evidence type="ECO:0000256" key="1">
    <source>
        <dbReference type="SAM" id="Phobius"/>
    </source>
</evidence>
<dbReference type="Proteomes" id="UP000317977">
    <property type="component" value="Unassembled WGS sequence"/>
</dbReference>
<reference evidence="2 3" key="1">
    <citation type="submission" date="2019-02" db="EMBL/GenBank/DDBJ databases">
        <title>Deep-cultivation of Planctomycetes and their phenomic and genomic characterization uncovers novel biology.</title>
        <authorList>
            <person name="Wiegand S."/>
            <person name="Jogler M."/>
            <person name="Boedeker C."/>
            <person name="Pinto D."/>
            <person name="Vollmers J."/>
            <person name="Rivas-Marin E."/>
            <person name="Kohn T."/>
            <person name="Peeters S.H."/>
            <person name="Heuer A."/>
            <person name="Rast P."/>
            <person name="Oberbeckmann S."/>
            <person name="Bunk B."/>
            <person name="Jeske O."/>
            <person name="Meyerdierks A."/>
            <person name="Storesund J.E."/>
            <person name="Kallscheuer N."/>
            <person name="Luecker S."/>
            <person name="Lage O.M."/>
            <person name="Pohl T."/>
            <person name="Merkel B.J."/>
            <person name="Hornburger P."/>
            <person name="Mueller R.-W."/>
            <person name="Bruemmer F."/>
            <person name="Labrenz M."/>
            <person name="Spormann A.M."/>
            <person name="Op Den Camp H."/>
            <person name="Overmann J."/>
            <person name="Amann R."/>
            <person name="Jetten M.S.M."/>
            <person name="Mascher T."/>
            <person name="Medema M.H."/>
            <person name="Devos D.P."/>
            <person name="Kaster A.-K."/>
            <person name="Ovreas L."/>
            <person name="Rohde M."/>
            <person name="Galperin M.Y."/>
            <person name="Jogler C."/>
        </authorList>
    </citation>
    <scope>NUCLEOTIDE SEQUENCE [LARGE SCALE GENOMIC DNA]</scope>
    <source>
        <strain evidence="2 3">Poly59</strain>
    </source>
</reference>
<sequence>MGLLSSILTALAIWTVVASLVTAWLYARDKRAAGRNDRRTPENTLLIWSLVGGWPGGLIASRLLRHKTYKMSYRIRFVACVIVNVAVTAGISWTINRSVNFFR</sequence>
<evidence type="ECO:0000313" key="3">
    <source>
        <dbReference type="Proteomes" id="UP000317977"/>
    </source>
</evidence>
<dbReference type="Pfam" id="PF06961">
    <property type="entry name" value="DUF1294"/>
    <property type="match status" value="1"/>
</dbReference>
<protein>
    <recommendedName>
        <fullName evidence="4">DUF1294 domain-containing protein</fullName>
    </recommendedName>
</protein>
<organism evidence="2 3">
    <name type="scientific">Rubripirellula reticaptiva</name>
    <dbReference type="NCBI Taxonomy" id="2528013"/>
    <lineage>
        <taxon>Bacteria</taxon>
        <taxon>Pseudomonadati</taxon>
        <taxon>Planctomycetota</taxon>
        <taxon>Planctomycetia</taxon>
        <taxon>Pirellulales</taxon>
        <taxon>Pirellulaceae</taxon>
        <taxon>Rubripirellula</taxon>
    </lineage>
</organism>
<comment type="caution">
    <text evidence="2">The sequence shown here is derived from an EMBL/GenBank/DDBJ whole genome shotgun (WGS) entry which is preliminary data.</text>
</comment>
<dbReference type="PIRSF" id="PIRSF002599">
    <property type="entry name" value="Cold_shock_A"/>
    <property type="match status" value="1"/>
</dbReference>
<dbReference type="RefSeq" id="WP_146533775.1">
    <property type="nucleotide sequence ID" value="NZ_SJPX01000002.1"/>
</dbReference>
<dbReference type="GO" id="GO:0003676">
    <property type="term" value="F:nucleic acid binding"/>
    <property type="evidence" value="ECO:0007669"/>
    <property type="project" value="InterPro"/>
</dbReference>
<dbReference type="InterPro" id="IPR012156">
    <property type="entry name" value="Cold_shock_CspA"/>
</dbReference>
<feature type="transmembrane region" description="Helical" evidence="1">
    <location>
        <begin position="7"/>
        <end position="26"/>
    </location>
</feature>
<keyword evidence="3" id="KW-1185">Reference proteome</keyword>
<accession>A0A5C6F527</accession>
<keyword evidence="1" id="KW-0472">Membrane</keyword>
<evidence type="ECO:0008006" key="4">
    <source>
        <dbReference type="Google" id="ProtNLM"/>
    </source>
</evidence>
<keyword evidence="1" id="KW-0812">Transmembrane</keyword>
<dbReference type="OrthoDB" id="1698854at2"/>
<dbReference type="EMBL" id="SJPX01000002">
    <property type="protein sequence ID" value="TWU55620.1"/>
    <property type="molecule type" value="Genomic_DNA"/>
</dbReference>
<name>A0A5C6F527_9BACT</name>
<evidence type="ECO:0000313" key="2">
    <source>
        <dbReference type="EMBL" id="TWU55620.1"/>
    </source>
</evidence>
<proteinExistence type="predicted"/>